<reference evidence="1 2" key="1">
    <citation type="journal article" date="2018" name="Science">
        <title>The opium poppy genome and morphinan production.</title>
        <authorList>
            <person name="Guo L."/>
            <person name="Winzer T."/>
            <person name="Yang X."/>
            <person name="Li Y."/>
            <person name="Ning Z."/>
            <person name="He Z."/>
            <person name="Teodor R."/>
            <person name="Lu Y."/>
            <person name="Bowser T.A."/>
            <person name="Graham I.A."/>
            <person name="Ye K."/>
        </authorList>
    </citation>
    <scope>NUCLEOTIDE SEQUENCE [LARGE SCALE GENOMIC DNA]</scope>
    <source>
        <strain evidence="2">cv. HN1</strain>
        <tissue evidence="1">Leaves</tissue>
    </source>
</reference>
<dbReference type="EMBL" id="CM010720">
    <property type="protein sequence ID" value="RZC64624.1"/>
    <property type="molecule type" value="Genomic_DNA"/>
</dbReference>
<dbReference type="PANTHER" id="PTHR33372">
    <property type="match status" value="1"/>
</dbReference>
<dbReference type="Gramene" id="RZC64624">
    <property type="protein sequence ID" value="RZC64624"/>
    <property type="gene ID" value="C5167_008311"/>
</dbReference>
<protein>
    <submittedName>
        <fullName evidence="1">Uncharacterized protein</fullName>
    </submittedName>
</protein>
<evidence type="ECO:0000313" key="1">
    <source>
        <dbReference type="EMBL" id="RZC64624.1"/>
    </source>
</evidence>
<dbReference type="AlphaFoldDB" id="A0A4Y7JU64"/>
<dbReference type="PANTHER" id="PTHR33372:SF11">
    <property type="entry name" value="DNAJ (DUF3353)"/>
    <property type="match status" value="1"/>
</dbReference>
<keyword evidence="2" id="KW-1185">Reference proteome</keyword>
<evidence type="ECO:0000313" key="2">
    <source>
        <dbReference type="Proteomes" id="UP000316621"/>
    </source>
</evidence>
<accession>A0A4Y7JU64</accession>
<organism evidence="1 2">
    <name type="scientific">Papaver somniferum</name>
    <name type="common">Opium poppy</name>
    <dbReference type="NCBI Taxonomy" id="3469"/>
    <lineage>
        <taxon>Eukaryota</taxon>
        <taxon>Viridiplantae</taxon>
        <taxon>Streptophyta</taxon>
        <taxon>Embryophyta</taxon>
        <taxon>Tracheophyta</taxon>
        <taxon>Spermatophyta</taxon>
        <taxon>Magnoliopsida</taxon>
        <taxon>Ranunculales</taxon>
        <taxon>Papaveraceae</taxon>
        <taxon>Papaveroideae</taxon>
        <taxon>Papaver</taxon>
    </lineage>
</organism>
<dbReference type="GO" id="GO:0031969">
    <property type="term" value="C:chloroplast membrane"/>
    <property type="evidence" value="ECO:0007669"/>
    <property type="project" value="TreeGrafter"/>
</dbReference>
<gene>
    <name evidence="1" type="ORF">C5167_008311</name>
</gene>
<proteinExistence type="predicted"/>
<name>A0A4Y7JU64_PAPSO</name>
<dbReference type="Proteomes" id="UP000316621">
    <property type="component" value="Chromosome 6"/>
</dbReference>
<dbReference type="InterPro" id="IPR021788">
    <property type="entry name" value="CPP1-like"/>
</dbReference>
<sequence>MLSSPYYNLKRITKSLCDRISLLTPGSCCNFIKNIEPLRINSGNYWISHPWKPKVKQTYKIKSGMDTSFGGDMNFESGANIFPRINIKDPYKRLGISKEASEEEIQAARTFLINRYAGRKPSVDAVESVGP</sequence>